<protein>
    <submittedName>
        <fullName evidence="1">Uncharacterized protein</fullName>
    </submittedName>
</protein>
<accession>A0ABD1CHW8</accession>
<evidence type="ECO:0000313" key="1">
    <source>
        <dbReference type="EMBL" id="KAL1375979.1"/>
    </source>
</evidence>
<proteinExistence type="predicted"/>
<name>A0ABD1CHW8_CULPP</name>
<comment type="caution">
    <text evidence="1">The sequence shown here is derived from an EMBL/GenBank/DDBJ whole genome shotgun (WGS) entry which is preliminary data.</text>
</comment>
<sequence>MQLGWLNACAVDLPDAKVEETKKEPFRKRLNEDTKMDEIVMAISNDVLNYIIGASCAKEAMDILIREFQTERIVATTLYHAYCGTSIACCWTEH</sequence>
<organism evidence="1 2">
    <name type="scientific">Culex pipiens pipiens</name>
    <name type="common">Northern house mosquito</name>
    <dbReference type="NCBI Taxonomy" id="38569"/>
    <lineage>
        <taxon>Eukaryota</taxon>
        <taxon>Metazoa</taxon>
        <taxon>Ecdysozoa</taxon>
        <taxon>Arthropoda</taxon>
        <taxon>Hexapoda</taxon>
        <taxon>Insecta</taxon>
        <taxon>Pterygota</taxon>
        <taxon>Neoptera</taxon>
        <taxon>Endopterygota</taxon>
        <taxon>Diptera</taxon>
        <taxon>Nematocera</taxon>
        <taxon>Culicoidea</taxon>
        <taxon>Culicidae</taxon>
        <taxon>Culicinae</taxon>
        <taxon>Culicini</taxon>
        <taxon>Culex</taxon>
        <taxon>Culex</taxon>
    </lineage>
</organism>
<evidence type="ECO:0000313" key="2">
    <source>
        <dbReference type="Proteomes" id="UP001562425"/>
    </source>
</evidence>
<dbReference type="Proteomes" id="UP001562425">
    <property type="component" value="Unassembled WGS sequence"/>
</dbReference>
<reference evidence="1 2" key="1">
    <citation type="submission" date="2024-05" db="EMBL/GenBank/DDBJ databases">
        <title>Culex pipiens pipiens assembly and annotation.</title>
        <authorList>
            <person name="Alout H."/>
            <person name="Durand T."/>
        </authorList>
    </citation>
    <scope>NUCLEOTIDE SEQUENCE [LARGE SCALE GENOMIC DNA]</scope>
    <source>
        <strain evidence="1">HA-2024</strain>
        <tissue evidence="1">Whole body</tissue>
    </source>
</reference>
<keyword evidence="2" id="KW-1185">Reference proteome</keyword>
<dbReference type="AlphaFoldDB" id="A0ABD1CHW8"/>
<gene>
    <name evidence="1" type="ORF">pipiens_017159</name>
</gene>
<dbReference type="EMBL" id="JBEHCU010012027">
    <property type="protein sequence ID" value="KAL1375979.1"/>
    <property type="molecule type" value="Genomic_DNA"/>
</dbReference>